<reference evidence="2" key="1">
    <citation type="submission" date="2025-08" db="UniProtKB">
        <authorList>
            <consortium name="RefSeq"/>
        </authorList>
    </citation>
    <scope>IDENTIFICATION</scope>
    <source>
        <tissue evidence="2">Muscle</tissue>
    </source>
</reference>
<protein>
    <submittedName>
        <fullName evidence="2">Clathrin heavy chain-like</fullName>
    </submittedName>
</protein>
<keyword evidence="1" id="KW-1185">Reference proteome</keyword>
<dbReference type="PANTHER" id="PTHR10292">
    <property type="entry name" value="CLATHRIN HEAVY CHAIN RELATED"/>
    <property type="match status" value="1"/>
</dbReference>
<evidence type="ECO:0000313" key="2">
    <source>
        <dbReference type="RefSeq" id="XP_013786453.1"/>
    </source>
</evidence>
<dbReference type="SUPFAM" id="SSF50989">
    <property type="entry name" value="Clathrin heavy-chain terminal domain"/>
    <property type="match status" value="1"/>
</dbReference>
<evidence type="ECO:0000313" key="1">
    <source>
        <dbReference type="Proteomes" id="UP000694941"/>
    </source>
</evidence>
<dbReference type="PANTHER" id="PTHR10292:SF1">
    <property type="entry name" value="CLATHRIN HEAVY CHAIN"/>
    <property type="match status" value="1"/>
</dbReference>
<dbReference type="RefSeq" id="XP_013786453.1">
    <property type="nucleotide sequence ID" value="XM_013930999.2"/>
</dbReference>
<dbReference type="Gene3D" id="2.130.10.110">
    <property type="entry name" value="Clathrin heavy-chain terminal domain"/>
    <property type="match status" value="1"/>
</dbReference>
<accession>A0ABM1BQ17</accession>
<gene>
    <name evidence="2" type="primary">LOC106470441</name>
</gene>
<dbReference type="InterPro" id="IPR016025">
    <property type="entry name" value="Clathrin_H-chain_N"/>
</dbReference>
<proteinExistence type="predicted"/>
<sequence length="372" mass="41594">MAKASARSSPLCVTELLQVCHLGISASYITWPRVTMTSDQWICIRHPGFQKNKHHKFSTAITVLNPHCSFPKTWEAAASSAKMNPEAPIIGLRADLHFQVIDIESRKSIAKYRMSSEVHYWTWVNTKIIAIVTETAVFHWNVDESGNVPQKIFLRLSRLEGSEIVNYTVDSSMNWCALTGLLSEEGTIAGITQVYSVEKGLSQCIQSHSVCFTNFKFRENVRSSTVMIVTTRPGLEPTGKVHVVELGSHKPGNFAPVFHTETFDFQDPWGRFDFPISVQVSSHLGLVYVTTKFGSIYLFDLETVAPLYTQVICPDIVFSAVLKQDTQGILAIARNGQVLSIDLKRDHIIKYVEKIAKRASVAERLSCLLSEG</sequence>
<name>A0ABM1BQ17_LIMPO</name>
<organism evidence="1 2">
    <name type="scientific">Limulus polyphemus</name>
    <name type="common">Atlantic horseshoe crab</name>
    <dbReference type="NCBI Taxonomy" id="6850"/>
    <lineage>
        <taxon>Eukaryota</taxon>
        <taxon>Metazoa</taxon>
        <taxon>Ecdysozoa</taxon>
        <taxon>Arthropoda</taxon>
        <taxon>Chelicerata</taxon>
        <taxon>Merostomata</taxon>
        <taxon>Xiphosura</taxon>
        <taxon>Limulidae</taxon>
        <taxon>Limulus</taxon>
    </lineage>
</organism>
<dbReference type="GeneID" id="106470441"/>
<dbReference type="Proteomes" id="UP000694941">
    <property type="component" value="Unplaced"/>
</dbReference>